<evidence type="ECO:0000313" key="8">
    <source>
        <dbReference type="EMBL" id="AMO68654.1"/>
    </source>
</evidence>
<keyword evidence="6" id="KW-0472">Membrane</keyword>
<evidence type="ECO:0000256" key="2">
    <source>
        <dbReference type="ARBA" id="ARBA00008163"/>
    </source>
</evidence>
<dbReference type="RefSeq" id="WP_062383707.1">
    <property type="nucleotide sequence ID" value="NZ_CP014544.1"/>
</dbReference>
<protein>
    <recommendedName>
        <fullName evidence="10">Aromatic hydrocarbon degradation protein</fullName>
    </recommendedName>
</protein>
<organism evidence="8 9">
    <name type="scientific">Zhongshania aliphaticivorans</name>
    <dbReference type="NCBI Taxonomy" id="1470434"/>
    <lineage>
        <taxon>Bacteria</taxon>
        <taxon>Pseudomonadati</taxon>
        <taxon>Pseudomonadota</taxon>
        <taxon>Gammaproteobacteria</taxon>
        <taxon>Cellvibrionales</taxon>
        <taxon>Spongiibacteraceae</taxon>
        <taxon>Zhongshania</taxon>
    </lineage>
</organism>
<evidence type="ECO:0000256" key="4">
    <source>
        <dbReference type="ARBA" id="ARBA00022692"/>
    </source>
</evidence>
<gene>
    <name evidence="8" type="ORF">AZF00_10255</name>
</gene>
<evidence type="ECO:0000256" key="5">
    <source>
        <dbReference type="ARBA" id="ARBA00022729"/>
    </source>
</evidence>
<dbReference type="Proteomes" id="UP000074119">
    <property type="component" value="Chromosome"/>
</dbReference>
<evidence type="ECO:0000256" key="6">
    <source>
        <dbReference type="ARBA" id="ARBA00023136"/>
    </source>
</evidence>
<dbReference type="EMBL" id="CP014544">
    <property type="protein sequence ID" value="AMO68654.1"/>
    <property type="molecule type" value="Genomic_DNA"/>
</dbReference>
<keyword evidence="5" id="KW-0732">Signal</keyword>
<accession>A0A127M5W4</accession>
<reference evidence="8 9" key="1">
    <citation type="submission" date="2015-12" db="EMBL/GenBank/DDBJ databases">
        <authorList>
            <person name="Shamseldin A."/>
            <person name="Moawad H."/>
            <person name="Abd El-Rahim W.M."/>
            <person name="Sadowsky M.J."/>
        </authorList>
    </citation>
    <scope>NUCLEOTIDE SEQUENCE [LARGE SCALE GENOMIC DNA]</scope>
    <source>
        <strain evidence="8 9">SM2</strain>
    </source>
</reference>
<dbReference type="PANTHER" id="PTHR35093">
    <property type="entry name" value="OUTER MEMBRANE PROTEIN NMB0088-RELATED"/>
    <property type="match status" value="1"/>
</dbReference>
<evidence type="ECO:0008006" key="10">
    <source>
        <dbReference type="Google" id="ProtNLM"/>
    </source>
</evidence>
<comment type="similarity">
    <text evidence="2">Belongs to the OmpP1/FadL family.</text>
</comment>
<dbReference type="KEGG" id="zal:AZF00_10255"/>
<keyword evidence="7" id="KW-0998">Cell outer membrane</keyword>
<proteinExistence type="inferred from homology"/>
<dbReference type="PANTHER" id="PTHR35093:SF8">
    <property type="entry name" value="OUTER MEMBRANE PROTEIN NMB0088-RELATED"/>
    <property type="match status" value="1"/>
</dbReference>
<name>A0A127M5W4_9GAMM</name>
<keyword evidence="4" id="KW-0812">Transmembrane</keyword>
<dbReference type="InterPro" id="IPR005017">
    <property type="entry name" value="OMPP1/FadL/TodX"/>
</dbReference>
<dbReference type="GO" id="GO:0009279">
    <property type="term" value="C:cell outer membrane"/>
    <property type="evidence" value="ECO:0007669"/>
    <property type="project" value="UniProtKB-SubCell"/>
</dbReference>
<evidence type="ECO:0000256" key="1">
    <source>
        <dbReference type="ARBA" id="ARBA00004571"/>
    </source>
</evidence>
<evidence type="ECO:0000313" key="9">
    <source>
        <dbReference type="Proteomes" id="UP000074119"/>
    </source>
</evidence>
<dbReference type="Pfam" id="PF03349">
    <property type="entry name" value="Toluene_X"/>
    <property type="match status" value="1"/>
</dbReference>
<sequence>MALLAASLATQSWAGIGVLPLGFGADSNAMAGTDMAFSSDPLSINNNTAGIAKPKSAQFSTVIEGFAMNGIRHADSLGNDERSRNDRALLVSGAWSKPLANHPGITIGLGLFAQGGVGYEYKNLNTAFGNSDDLTALFGVFRLAPAVAWNISDKFRLGFSGSINYSEAEQEIFPNTSDASSGFPGLDIKNMSGVSYAWRTGLQYDINDRLTLGMAYGSDTELVLKDGNAVVNFEAMGLGRVKYTSAKIDGLSLPSELGIGLAWKITPKLSLGADLNWYRWSKALGKVTTQLSGAQTNGAPDKIIINSDFGGQDQFSSSVGSKYQINDRTQFLAGVNHVGNVIKHGNESPLNNLIAKWHLSAGLNHELDQHWKTSLIANYVTKLNRQYTNTQLPLGRVAQETFSTYSVAIGVSYKW</sequence>
<dbReference type="Gene3D" id="2.40.160.60">
    <property type="entry name" value="Outer membrane protein transport protein (OMPP1/FadL/TodX)"/>
    <property type="match status" value="1"/>
</dbReference>
<evidence type="ECO:0000256" key="3">
    <source>
        <dbReference type="ARBA" id="ARBA00022452"/>
    </source>
</evidence>
<dbReference type="SUPFAM" id="SSF56935">
    <property type="entry name" value="Porins"/>
    <property type="match status" value="1"/>
</dbReference>
<dbReference type="GO" id="GO:0015483">
    <property type="term" value="F:long-chain fatty acid transporting porin activity"/>
    <property type="evidence" value="ECO:0007669"/>
    <property type="project" value="TreeGrafter"/>
</dbReference>
<dbReference type="AlphaFoldDB" id="A0A127M5W4"/>
<evidence type="ECO:0000256" key="7">
    <source>
        <dbReference type="ARBA" id="ARBA00023237"/>
    </source>
</evidence>
<comment type="subcellular location">
    <subcellularLocation>
        <location evidence="1">Cell outer membrane</location>
        <topology evidence="1">Multi-pass membrane protein</topology>
    </subcellularLocation>
</comment>
<dbReference type="STRING" id="1470434.AZF00_10255"/>
<keyword evidence="3" id="KW-1134">Transmembrane beta strand</keyword>